<gene>
    <name evidence="2" type="ORF">FC093_08275</name>
</gene>
<reference evidence="2 3" key="1">
    <citation type="submission" date="2019-05" db="EMBL/GenBank/DDBJ databases">
        <title>Panacibacter sp. strain 17mud1-8 Genome sequencing and assembly.</title>
        <authorList>
            <person name="Chhetri G."/>
        </authorList>
    </citation>
    <scope>NUCLEOTIDE SEQUENCE [LARGE SCALE GENOMIC DNA]</scope>
    <source>
        <strain evidence="2 3">17mud1-8</strain>
    </source>
</reference>
<protein>
    <recommendedName>
        <fullName evidence="1">Bacterial EndoU nuclease domain-containing protein</fullName>
    </recommendedName>
</protein>
<dbReference type="Pfam" id="PF14436">
    <property type="entry name" value="EndoU_bacteria"/>
    <property type="match status" value="1"/>
</dbReference>
<organism evidence="2 3">
    <name type="scientific">Ilyomonas limi</name>
    <dbReference type="NCBI Taxonomy" id="2575867"/>
    <lineage>
        <taxon>Bacteria</taxon>
        <taxon>Pseudomonadati</taxon>
        <taxon>Bacteroidota</taxon>
        <taxon>Chitinophagia</taxon>
        <taxon>Chitinophagales</taxon>
        <taxon>Chitinophagaceae</taxon>
        <taxon>Ilyomonas</taxon>
    </lineage>
</organism>
<feature type="domain" description="Bacterial EndoU nuclease" evidence="1">
    <location>
        <begin position="4"/>
        <end position="73"/>
    </location>
</feature>
<dbReference type="GO" id="GO:0004519">
    <property type="term" value="F:endonuclease activity"/>
    <property type="evidence" value="ECO:0007669"/>
    <property type="project" value="InterPro"/>
</dbReference>
<proteinExistence type="predicted"/>
<name>A0A4V5UWL8_9BACT</name>
<dbReference type="InterPro" id="IPR029501">
    <property type="entry name" value="EndoU_bac"/>
</dbReference>
<dbReference type="OrthoDB" id="1449409at2"/>
<dbReference type="RefSeq" id="WP_137261419.1">
    <property type="nucleotide sequence ID" value="NZ_SZQL01000005.1"/>
</dbReference>
<sequence length="83" mass="9636">MIAKKNSRNNAWIEKEKPSTFFPKDWSKSQLLLEITEAYENKQMITPAKAIGITFNSIKVVFSIKGAKVFLVYPEYEETKLYT</sequence>
<evidence type="ECO:0000259" key="1">
    <source>
        <dbReference type="Pfam" id="PF14436"/>
    </source>
</evidence>
<evidence type="ECO:0000313" key="3">
    <source>
        <dbReference type="Proteomes" id="UP000305848"/>
    </source>
</evidence>
<evidence type="ECO:0000313" key="2">
    <source>
        <dbReference type="EMBL" id="TKK69423.1"/>
    </source>
</evidence>
<accession>A0A4V5UWL8</accession>
<keyword evidence="3" id="KW-1185">Reference proteome</keyword>
<dbReference type="Proteomes" id="UP000305848">
    <property type="component" value="Unassembled WGS sequence"/>
</dbReference>
<comment type="caution">
    <text evidence="2">The sequence shown here is derived from an EMBL/GenBank/DDBJ whole genome shotgun (WGS) entry which is preliminary data.</text>
</comment>
<dbReference type="EMBL" id="SZQL01000005">
    <property type="protein sequence ID" value="TKK69423.1"/>
    <property type="molecule type" value="Genomic_DNA"/>
</dbReference>
<dbReference type="AlphaFoldDB" id="A0A4V5UWL8"/>